<evidence type="ECO:0000256" key="6">
    <source>
        <dbReference type="RuleBase" id="RU280814"/>
    </source>
</evidence>
<evidence type="ECO:0000256" key="2">
    <source>
        <dbReference type="ARBA" id="ARBA00009671"/>
    </source>
</evidence>
<sequence length="150" mass="17186">MPDPLHLGEQMSTTARECRCPEESPLRCLPLKRDKEICDIYGPGNTTLCPLCDKACQYQQLADSCLFAKLTYLFDNPATVFFAIFMSFWATTFLELWKRKQSVLRWEWDLGGVDHDEEPRPEFEASIKTFRTNPVTRGEGAVSADLAENR</sequence>
<keyword evidence="9" id="KW-1185">Reference proteome</keyword>
<comment type="similarity">
    <text evidence="2 6">Belongs to the anoctamin family.</text>
</comment>
<dbReference type="OrthoDB" id="7422755at2759"/>
<evidence type="ECO:0000256" key="1">
    <source>
        <dbReference type="ARBA" id="ARBA00004141"/>
    </source>
</evidence>
<keyword evidence="3 6" id="KW-0812">Transmembrane</keyword>
<dbReference type="InterPro" id="IPR007632">
    <property type="entry name" value="Anoctamin"/>
</dbReference>
<dbReference type="GO" id="GO:0005886">
    <property type="term" value="C:plasma membrane"/>
    <property type="evidence" value="ECO:0007669"/>
    <property type="project" value="TreeGrafter"/>
</dbReference>
<keyword evidence="4 6" id="KW-1133">Transmembrane helix</keyword>
<organism evidence="8 9">
    <name type="scientific">Eumeta variegata</name>
    <name type="common">Bagworm moth</name>
    <name type="synonym">Eumeta japonica</name>
    <dbReference type="NCBI Taxonomy" id="151549"/>
    <lineage>
        <taxon>Eukaryota</taxon>
        <taxon>Metazoa</taxon>
        <taxon>Ecdysozoa</taxon>
        <taxon>Arthropoda</taxon>
        <taxon>Hexapoda</taxon>
        <taxon>Insecta</taxon>
        <taxon>Pterygota</taxon>
        <taxon>Neoptera</taxon>
        <taxon>Endopterygota</taxon>
        <taxon>Lepidoptera</taxon>
        <taxon>Glossata</taxon>
        <taxon>Ditrysia</taxon>
        <taxon>Tineoidea</taxon>
        <taxon>Psychidae</taxon>
        <taxon>Oiketicinae</taxon>
        <taxon>Eumeta</taxon>
    </lineage>
</organism>
<dbReference type="STRING" id="151549.A0A4C1Z5G5"/>
<evidence type="ECO:0000256" key="4">
    <source>
        <dbReference type="ARBA" id="ARBA00022989"/>
    </source>
</evidence>
<gene>
    <name evidence="8" type="primary">Ano5</name>
    <name evidence="8" type="ORF">EVAR_59740_1</name>
</gene>
<accession>A0A4C1Z5G5</accession>
<reference evidence="8 9" key="1">
    <citation type="journal article" date="2019" name="Commun. Biol.">
        <title>The bagworm genome reveals a unique fibroin gene that provides high tensile strength.</title>
        <authorList>
            <person name="Kono N."/>
            <person name="Nakamura H."/>
            <person name="Ohtoshi R."/>
            <person name="Tomita M."/>
            <person name="Numata K."/>
            <person name="Arakawa K."/>
        </authorList>
    </citation>
    <scope>NUCLEOTIDE SEQUENCE [LARGE SCALE GENOMIC DNA]</scope>
</reference>
<feature type="transmembrane region" description="Helical" evidence="6">
    <location>
        <begin position="78"/>
        <end position="97"/>
    </location>
</feature>
<keyword evidence="5 6" id="KW-0472">Membrane</keyword>
<proteinExistence type="inferred from homology"/>
<dbReference type="AlphaFoldDB" id="A0A4C1Z5G5"/>
<feature type="domain" description="Anoctamin transmembrane" evidence="7">
    <location>
        <begin position="70"/>
        <end position="137"/>
    </location>
</feature>
<evidence type="ECO:0000313" key="8">
    <source>
        <dbReference type="EMBL" id="GBP81845.1"/>
    </source>
</evidence>
<evidence type="ECO:0000313" key="9">
    <source>
        <dbReference type="Proteomes" id="UP000299102"/>
    </source>
</evidence>
<evidence type="ECO:0000259" key="7">
    <source>
        <dbReference type="Pfam" id="PF04547"/>
    </source>
</evidence>
<protein>
    <recommendedName>
        <fullName evidence="6">Anoctamin</fullName>
    </recommendedName>
</protein>
<dbReference type="InterPro" id="IPR049452">
    <property type="entry name" value="Anoctamin_TM"/>
</dbReference>
<comment type="caution">
    <text evidence="6">Lacks conserved residue(s) required for the propagation of feature annotation.</text>
</comment>
<evidence type="ECO:0000256" key="3">
    <source>
        <dbReference type="ARBA" id="ARBA00022692"/>
    </source>
</evidence>
<dbReference type="EMBL" id="BGZK01001534">
    <property type="protein sequence ID" value="GBP81845.1"/>
    <property type="molecule type" value="Genomic_DNA"/>
</dbReference>
<evidence type="ECO:0000256" key="5">
    <source>
        <dbReference type="ARBA" id="ARBA00023136"/>
    </source>
</evidence>
<comment type="subcellular location">
    <subcellularLocation>
        <location evidence="1 6">Membrane</location>
        <topology evidence="1 6">Multi-pass membrane protein</topology>
    </subcellularLocation>
</comment>
<dbReference type="PANTHER" id="PTHR12308:SF84">
    <property type="entry name" value="ANOCTAMIN"/>
    <property type="match status" value="1"/>
</dbReference>
<dbReference type="PANTHER" id="PTHR12308">
    <property type="entry name" value="ANOCTAMIN"/>
    <property type="match status" value="1"/>
</dbReference>
<dbReference type="Proteomes" id="UP000299102">
    <property type="component" value="Unassembled WGS sequence"/>
</dbReference>
<dbReference type="Pfam" id="PF04547">
    <property type="entry name" value="Anoctamin"/>
    <property type="match status" value="1"/>
</dbReference>
<dbReference type="GO" id="GO:0005254">
    <property type="term" value="F:chloride channel activity"/>
    <property type="evidence" value="ECO:0007669"/>
    <property type="project" value="TreeGrafter"/>
</dbReference>
<comment type="caution">
    <text evidence="8">The sequence shown here is derived from an EMBL/GenBank/DDBJ whole genome shotgun (WGS) entry which is preliminary data.</text>
</comment>
<name>A0A4C1Z5G5_EUMVA</name>